<gene>
    <name evidence="2" type="primary">trxA_2</name>
    <name evidence="2" type="ORF">BN1804_03428</name>
</gene>
<evidence type="ECO:0000259" key="1">
    <source>
        <dbReference type="PROSITE" id="PS51352"/>
    </source>
</evidence>
<dbReference type="InterPro" id="IPR036249">
    <property type="entry name" value="Thioredoxin-like_sf"/>
</dbReference>
<dbReference type="Pfam" id="PF00085">
    <property type="entry name" value="Thioredoxin"/>
    <property type="match status" value="1"/>
</dbReference>
<dbReference type="Gene3D" id="3.40.30.10">
    <property type="entry name" value="Glutaredoxin"/>
    <property type="match status" value="1"/>
</dbReference>
<dbReference type="GO" id="GO:0015035">
    <property type="term" value="F:protein-disulfide reductase activity"/>
    <property type="evidence" value="ECO:0007669"/>
    <property type="project" value="TreeGrafter"/>
</dbReference>
<evidence type="ECO:0000313" key="2">
    <source>
        <dbReference type="EMBL" id="CRL65280.1"/>
    </source>
</evidence>
<feature type="domain" description="Thioredoxin" evidence="1">
    <location>
        <begin position="1"/>
        <end position="112"/>
    </location>
</feature>
<dbReference type="Gene3D" id="1.25.40.10">
    <property type="entry name" value="Tetratricopeptide repeat domain"/>
    <property type="match status" value="2"/>
</dbReference>
<dbReference type="GO" id="GO:0005737">
    <property type="term" value="C:cytoplasm"/>
    <property type="evidence" value="ECO:0007669"/>
    <property type="project" value="TreeGrafter"/>
</dbReference>
<dbReference type="Pfam" id="PF14559">
    <property type="entry name" value="TPR_19"/>
    <property type="match status" value="1"/>
</dbReference>
<proteinExistence type="predicted"/>
<dbReference type="SUPFAM" id="SSF48452">
    <property type="entry name" value="TPR-like"/>
    <property type="match status" value="1"/>
</dbReference>
<dbReference type="InterPro" id="IPR013766">
    <property type="entry name" value="Thioredoxin_domain"/>
</dbReference>
<dbReference type="CDD" id="cd02956">
    <property type="entry name" value="ybbN"/>
    <property type="match status" value="1"/>
</dbReference>
<evidence type="ECO:0000313" key="3">
    <source>
        <dbReference type="Proteomes" id="UP000183920"/>
    </source>
</evidence>
<accession>A0A0G4QHS2</accession>
<organism evidence="2 3">
    <name type="scientific">Proteus penneri</name>
    <dbReference type="NCBI Taxonomy" id="102862"/>
    <lineage>
        <taxon>Bacteria</taxon>
        <taxon>Pseudomonadati</taxon>
        <taxon>Pseudomonadota</taxon>
        <taxon>Gammaproteobacteria</taxon>
        <taxon>Enterobacterales</taxon>
        <taxon>Morganellaceae</taxon>
        <taxon>Proteus</taxon>
    </lineage>
</organism>
<name>A0A0G4QHS2_9GAMM</name>
<dbReference type="GO" id="GO:0006950">
    <property type="term" value="P:response to stress"/>
    <property type="evidence" value="ECO:0007669"/>
    <property type="project" value="UniProtKB-ARBA"/>
</dbReference>
<dbReference type="PANTHER" id="PTHR45663:SF11">
    <property type="entry name" value="GEO12009P1"/>
    <property type="match status" value="1"/>
</dbReference>
<dbReference type="SUPFAM" id="SSF52833">
    <property type="entry name" value="Thioredoxin-like"/>
    <property type="match status" value="1"/>
</dbReference>
<dbReference type="Pfam" id="PF14561">
    <property type="entry name" value="TPR_20"/>
    <property type="match status" value="1"/>
</dbReference>
<dbReference type="PANTHER" id="PTHR45663">
    <property type="entry name" value="GEO12009P1"/>
    <property type="match status" value="1"/>
</dbReference>
<dbReference type="PROSITE" id="PS51352">
    <property type="entry name" value="THIOREDOXIN_2"/>
    <property type="match status" value="1"/>
</dbReference>
<dbReference type="EMBL" id="CVRY01000008">
    <property type="protein sequence ID" value="CRL65280.1"/>
    <property type="molecule type" value="Genomic_DNA"/>
</dbReference>
<sequence length="285" mass="31772">MLATAHIVDVNESNIQQIIEQSMTKPVMMYFYSERSPHCAELGATLDKLVAEFADQFILAKLDCDVEQMIASQFGLRAIPTVYILQEGRPVDGFQGPQPEEAIRQVLANVLPKPEELKAAQASQLLSEGKNEEALPLLKEAHQLAPKNSEITLALAGALISLNKNEEAQTLLITIPLQDQDSYYHSLLAQIELQKQAADTPEIQQLQNDFNQQPENTDLAIQLALKLHEVARNEEALELLFSFIKKDLNAGDGQVKKTLMDILSALGTNDNLASKYRRMVYSLLY</sequence>
<dbReference type="AlphaFoldDB" id="A0A0G4QHS2"/>
<dbReference type="Proteomes" id="UP000183920">
    <property type="component" value="Unassembled WGS sequence"/>
</dbReference>
<dbReference type="InterPro" id="IPR011990">
    <property type="entry name" value="TPR-like_helical_dom_sf"/>
</dbReference>
<dbReference type="RefSeq" id="WP_072065099.1">
    <property type="nucleotide sequence ID" value="NZ_CVRY01000008.1"/>
</dbReference>
<reference evidence="3" key="1">
    <citation type="submission" date="2015-06" db="EMBL/GenBank/DDBJ databases">
        <authorList>
            <person name="Urmite Genomes"/>
        </authorList>
    </citation>
    <scope>NUCLEOTIDE SEQUENCE [LARGE SCALE GENOMIC DNA]</scope>
    <source>
        <strain evidence="3">CSUR P1867</strain>
    </source>
</reference>
<protein>
    <submittedName>
        <fullName evidence="2">Thioredoxin</fullName>
    </submittedName>
</protein>